<feature type="transmembrane region" description="Helical" evidence="1">
    <location>
        <begin position="253"/>
        <end position="269"/>
    </location>
</feature>
<feature type="transmembrane region" description="Helical" evidence="1">
    <location>
        <begin position="90"/>
        <end position="108"/>
    </location>
</feature>
<dbReference type="InterPro" id="IPR002656">
    <property type="entry name" value="Acyl_transf_3_dom"/>
</dbReference>
<dbReference type="EMBL" id="JBEPMU010000002">
    <property type="protein sequence ID" value="MET3652247.1"/>
    <property type="molecule type" value="Genomic_DNA"/>
</dbReference>
<evidence type="ECO:0000313" key="3">
    <source>
        <dbReference type="EMBL" id="MET3652247.1"/>
    </source>
</evidence>
<feature type="transmembrane region" description="Helical" evidence="1">
    <location>
        <begin position="150"/>
        <end position="170"/>
    </location>
</feature>
<proteinExistence type="predicted"/>
<reference evidence="3 4" key="1">
    <citation type="submission" date="2024-06" db="EMBL/GenBank/DDBJ databases">
        <title>Sorghum-associated microbial communities from plants grown in Nebraska, USA.</title>
        <authorList>
            <person name="Schachtman D."/>
        </authorList>
    </citation>
    <scope>NUCLEOTIDE SEQUENCE [LARGE SCALE GENOMIC DNA]</scope>
    <source>
        <strain evidence="3 4">1073</strain>
    </source>
</reference>
<keyword evidence="4" id="KW-1185">Reference proteome</keyword>
<feature type="transmembrane region" description="Helical" evidence="1">
    <location>
        <begin position="49"/>
        <end position="70"/>
    </location>
</feature>
<organism evidence="3 4">
    <name type="scientific">Dyella japonica</name>
    <dbReference type="NCBI Taxonomy" id="231455"/>
    <lineage>
        <taxon>Bacteria</taxon>
        <taxon>Pseudomonadati</taxon>
        <taxon>Pseudomonadota</taxon>
        <taxon>Gammaproteobacteria</taxon>
        <taxon>Lysobacterales</taxon>
        <taxon>Rhodanobacteraceae</taxon>
        <taxon>Dyella</taxon>
    </lineage>
</organism>
<feature type="transmembrane region" description="Helical" evidence="1">
    <location>
        <begin position="289"/>
        <end position="308"/>
    </location>
</feature>
<evidence type="ECO:0000313" key="4">
    <source>
        <dbReference type="Proteomes" id="UP001549184"/>
    </source>
</evidence>
<evidence type="ECO:0000256" key="1">
    <source>
        <dbReference type="SAM" id="Phobius"/>
    </source>
</evidence>
<dbReference type="PANTHER" id="PTHR36927">
    <property type="entry name" value="BLR4337 PROTEIN"/>
    <property type="match status" value="1"/>
</dbReference>
<feature type="transmembrane region" description="Helical" evidence="1">
    <location>
        <begin position="219"/>
        <end position="241"/>
    </location>
</feature>
<dbReference type="Proteomes" id="UP001549184">
    <property type="component" value="Unassembled WGS sequence"/>
</dbReference>
<feature type="transmembrane region" description="Helical" evidence="1">
    <location>
        <begin position="328"/>
        <end position="346"/>
    </location>
</feature>
<dbReference type="PANTHER" id="PTHR36927:SF3">
    <property type="entry name" value="GLUCANS BIOSYNTHESIS PROTEIN C"/>
    <property type="match status" value="1"/>
</dbReference>
<feature type="domain" description="Acyltransferase 3" evidence="2">
    <location>
        <begin position="5"/>
        <end position="371"/>
    </location>
</feature>
<name>A0ABV2JUH6_9GAMM</name>
<keyword evidence="1" id="KW-0472">Membrane</keyword>
<keyword evidence="1" id="KW-1133">Transmembrane helix</keyword>
<feature type="transmembrane region" description="Helical" evidence="1">
    <location>
        <begin position="190"/>
        <end position="207"/>
    </location>
</feature>
<protein>
    <recommendedName>
        <fullName evidence="2">Acyltransferase 3 domain-containing protein</fullName>
    </recommendedName>
</protein>
<dbReference type="Pfam" id="PF01757">
    <property type="entry name" value="Acyl_transf_3"/>
    <property type="match status" value="1"/>
</dbReference>
<evidence type="ECO:0000259" key="2">
    <source>
        <dbReference type="Pfam" id="PF01757"/>
    </source>
</evidence>
<gene>
    <name evidence="3" type="ORF">ABIC75_001969</name>
</gene>
<feature type="transmembrane region" description="Helical" evidence="1">
    <location>
        <begin position="358"/>
        <end position="375"/>
    </location>
</feature>
<comment type="caution">
    <text evidence="3">The sequence shown here is derived from an EMBL/GenBank/DDBJ whole genome shotgun (WGS) entry which is preliminary data.</text>
</comment>
<accession>A0ABV2JUH6</accession>
<sequence>MNRRHDIDALRVLAFGLLILYHLCMLYVGPANDWTFHLKSSYIADWLKYPMLASNFWRMDLLFLISGMALHFLRGRLSLPALAWKRTVRLMLPLLFGMAVVVPIQPYVQGVDKGLVAPGFGHFLLRYWTGGPWPAGAFDGWQFGVTWNHLWYLPYVWNFTLLLIMLLPALESGPGQRMIAALHRLRGRPLLVLPALPMLAWNLLLAARFPQNHAVIGDWYAHASYATMFFYGYAIGTHPALWTELARLRRRSLGMAVFCFAAFVLLDRLGDLVDLGGWSSATLAAGHHIVRVLRFLYMWSAIAAVLGWGHQYLNRPFRWLPYAREAVFPWYILHQSVMLALAYVLIPLKLGAVWEPALLLLGTVAGCAALHELVIRRTRWLRPLFGLDARPRAPRLETTPIVQAQGA</sequence>
<dbReference type="RefSeq" id="WP_354013634.1">
    <property type="nucleotide sequence ID" value="NZ_JBEPMU010000002.1"/>
</dbReference>
<keyword evidence="1" id="KW-0812">Transmembrane</keyword>
<feature type="transmembrane region" description="Helical" evidence="1">
    <location>
        <begin position="12"/>
        <end position="29"/>
    </location>
</feature>
<dbReference type="InterPro" id="IPR050623">
    <property type="entry name" value="Glucan_succinyl_AcylTrfase"/>
</dbReference>